<name>A0A2P2N6X1_RHIMU</name>
<accession>A0A2P2N6X1</accession>
<dbReference type="AlphaFoldDB" id="A0A2P2N6X1"/>
<protein>
    <submittedName>
        <fullName evidence="1">Uncharacterized protein</fullName>
    </submittedName>
</protein>
<organism evidence="1">
    <name type="scientific">Rhizophora mucronata</name>
    <name type="common">Asiatic mangrove</name>
    <dbReference type="NCBI Taxonomy" id="61149"/>
    <lineage>
        <taxon>Eukaryota</taxon>
        <taxon>Viridiplantae</taxon>
        <taxon>Streptophyta</taxon>
        <taxon>Embryophyta</taxon>
        <taxon>Tracheophyta</taxon>
        <taxon>Spermatophyta</taxon>
        <taxon>Magnoliopsida</taxon>
        <taxon>eudicotyledons</taxon>
        <taxon>Gunneridae</taxon>
        <taxon>Pentapetalae</taxon>
        <taxon>rosids</taxon>
        <taxon>fabids</taxon>
        <taxon>Malpighiales</taxon>
        <taxon>Rhizophoraceae</taxon>
        <taxon>Rhizophora</taxon>
    </lineage>
</organism>
<reference evidence="1" key="1">
    <citation type="submission" date="2018-02" db="EMBL/GenBank/DDBJ databases">
        <title>Rhizophora mucronata_Transcriptome.</title>
        <authorList>
            <person name="Meera S.P."/>
            <person name="Sreeshan A."/>
            <person name="Augustine A."/>
        </authorList>
    </citation>
    <scope>NUCLEOTIDE SEQUENCE</scope>
    <source>
        <tissue evidence="1">Leaf</tissue>
    </source>
</reference>
<proteinExistence type="predicted"/>
<dbReference type="EMBL" id="GGEC01057734">
    <property type="protein sequence ID" value="MBX38218.1"/>
    <property type="molecule type" value="Transcribed_RNA"/>
</dbReference>
<evidence type="ECO:0000313" key="1">
    <source>
        <dbReference type="EMBL" id="MBX38218.1"/>
    </source>
</evidence>
<sequence length="51" mass="5642">MARSSMLISRNPDPLTVFTNLPLGGAGASSENSSTLVGIRWEKRLRLLDRR</sequence>